<dbReference type="PANTHER" id="PTHR12475">
    <property type="match status" value="1"/>
</dbReference>
<accession>A0A7H0H2Z5</accession>
<dbReference type="InterPro" id="IPR051490">
    <property type="entry name" value="THEM6_lcsJ_thioesterase"/>
</dbReference>
<dbReference type="AlphaFoldDB" id="A0A7H0H2Z5"/>
<name>A0A7H0H2Z5_9ACTN</name>
<dbReference type="EMBL" id="CP060789">
    <property type="protein sequence ID" value="QNP54911.1"/>
    <property type="molecule type" value="Genomic_DNA"/>
</dbReference>
<evidence type="ECO:0000313" key="1">
    <source>
        <dbReference type="EMBL" id="QNP54911.1"/>
    </source>
</evidence>
<dbReference type="Gene3D" id="3.10.129.10">
    <property type="entry name" value="Hotdog Thioesterase"/>
    <property type="match status" value="1"/>
</dbReference>
<keyword evidence="2" id="KW-1185">Reference proteome</keyword>
<dbReference type="Pfam" id="PF13279">
    <property type="entry name" value="4HBT_2"/>
    <property type="match status" value="1"/>
</dbReference>
<dbReference type="SUPFAM" id="SSF54637">
    <property type="entry name" value="Thioesterase/thiol ester dehydrase-isomerase"/>
    <property type="match status" value="1"/>
</dbReference>
<protein>
    <submittedName>
        <fullName evidence="1">Acyl-CoA thioesterase</fullName>
    </submittedName>
</protein>
<dbReference type="InterPro" id="IPR029069">
    <property type="entry name" value="HotDog_dom_sf"/>
</dbReference>
<organism evidence="1 2">
    <name type="scientific">Tessaracoccus defluvii</name>
    <dbReference type="NCBI Taxonomy" id="1285901"/>
    <lineage>
        <taxon>Bacteria</taxon>
        <taxon>Bacillati</taxon>
        <taxon>Actinomycetota</taxon>
        <taxon>Actinomycetes</taxon>
        <taxon>Propionibacteriales</taxon>
        <taxon>Propionibacteriaceae</taxon>
        <taxon>Tessaracoccus</taxon>
    </lineage>
</organism>
<dbReference type="KEGG" id="tdf:H9L22_11505"/>
<gene>
    <name evidence="1" type="ORF">H9L22_11505</name>
</gene>
<dbReference type="RefSeq" id="WP_187720047.1">
    <property type="nucleotide sequence ID" value="NZ_BAABBL010000004.1"/>
</dbReference>
<dbReference type="CDD" id="cd00586">
    <property type="entry name" value="4HBT"/>
    <property type="match status" value="1"/>
</dbReference>
<evidence type="ECO:0000313" key="2">
    <source>
        <dbReference type="Proteomes" id="UP000516117"/>
    </source>
</evidence>
<dbReference type="PANTHER" id="PTHR12475:SF4">
    <property type="entry name" value="PROTEIN THEM6"/>
    <property type="match status" value="1"/>
</dbReference>
<dbReference type="Proteomes" id="UP000516117">
    <property type="component" value="Chromosome"/>
</dbReference>
<sequence>MNLFLRLLWLRLSAHRRGPVSLWDTVSTPFRVAPTDLDALFHMNNGKYLSLLDLGRVDLMLRSGFWGRLDERGWYPVVAGQTITYRRSLKLWQRFDLHTRVVGLDDRWIYLEQTFAVGREIYAAAMVRARFLKKTGGSVGHDELEEMTGPFGDHLAVPDWALAWADATKIAPTTLPR</sequence>
<reference evidence="1 2" key="1">
    <citation type="submission" date="2020-08" db="EMBL/GenBank/DDBJ databases">
        <title>Genome sequence of Tessaracoccus defluvii JCM 17540T.</title>
        <authorList>
            <person name="Hyun D.-W."/>
            <person name="Bae J.-W."/>
        </authorList>
    </citation>
    <scope>NUCLEOTIDE SEQUENCE [LARGE SCALE GENOMIC DNA]</scope>
    <source>
        <strain evidence="1 2">JCM 17540</strain>
    </source>
</reference>
<proteinExistence type="predicted"/>